<dbReference type="SMART" id="SM00899">
    <property type="entry name" value="FeoA"/>
    <property type="match status" value="1"/>
</dbReference>
<dbReference type="Pfam" id="PF04023">
    <property type="entry name" value="FeoA"/>
    <property type="match status" value="1"/>
</dbReference>
<dbReference type="EMBL" id="JARRAG010000001">
    <property type="protein sequence ID" value="MDG3002733.1"/>
    <property type="molecule type" value="Genomic_DNA"/>
</dbReference>
<dbReference type="Proteomes" id="UP001216907">
    <property type="component" value="Unassembled WGS sequence"/>
</dbReference>
<evidence type="ECO:0000256" key="1">
    <source>
        <dbReference type="ARBA" id="ARBA00023004"/>
    </source>
</evidence>
<dbReference type="Gene3D" id="2.30.30.90">
    <property type="match status" value="1"/>
</dbReference>
<sequence length="91" mass="9609">MQAQALAGQGEETGEMVPLGLLRAGQSGSVGEVVGNLELVHRLREMGLYHGATVRMIRPGSPCIIGLEGQRLGFRGDDLARVLVRVPAMAS</sequence>
<keyword evidence="4" id="KW-1185">Reference proteome</keyword>
<reference evidence="3 4" key="1">
    <citation type="submission" date="2023-03" db="EMBL/GenBank/DDBJ databases">
        <title>Paludisphaera mucosa sp. nov. a novel planctomycete from northern fen.</title>
        <authorList>
            <person name="Ivanova A."/>
        </authorList>
    </citation>
    <scope>NUCLEOTIDE SEQUENCE [LARGE SCALE GENOMIC DNA]</scope>
    <source>
        <strain evidence="3 4">Pla2</strain>
    </source>
</reference>
<comment type="caution">
    <text evidence="3">The sequence shown here is derived from an EMBL/GenBank/DDBJ whole genome shotgun (WGS) entry which is preliminary data.</text>
</comment>
<evidence type="ECO:0000313" key="3">
    <source>
        <dbReference type="EMBL" id="MDG3002733.1"/>
    </source>
</evidence>
<dbReference type="InterPro" id="IPR007167">
    <property type="entry name" value="Fe-transptr_FeoA-like"/>
</dbReference>
<evidence type="ECO:0000259" key="2">
    <source>
        <dbReference type="SMART" id="SM00899"/>
    </source>
</evidence>
<feature type="domain" description="Ferrous iron transporter FeoA-like" evidence="2">
    <location>
        <begin position="17"/>
        <end position="86"/>
    </location>
</feature>
<name>A0ABT6F582_9BACT</name>
<keyword evidence="1" id="KW-0408">Iron</keyword>
<dbReference type="RefSeq" id="WP_277859097.1">
    <property type="nucleotide sequence ID" value="NZ_JARRAG010000001.1"/>
</dbReference>
<gene>
    <name evidence="3" type="ORF">PZE19_02940</name>
</gene>
<dbReference type="SUPFAM" id="SSF50037">
    <property type="entry name" value="C-terminal domain of transcriptional repressors"/>
    <property type="match status" value="1"/>
</dbReference>
<dbReference type="InterPro" id="IPR038157">
    <property type="entry name" value="FeoA_core_dom"/>
</dbReference>
<proteinExistence type="predicted"/>
<organism evidence="3 4">
    <name type="scientific">Paludisphaera mucosa</name>
    <dbReference type="NCBI Taxonomy" id="3030827"/>
    <lineage>
        <taxon>Bacteria</taxon>
        <taxon>Pseudomonadati</taxon>
        <taxon>Planctomycetota</taxon>
        <taxon>Planctomycetia</taxon>
        <taxon>Isosphaerales</taxon>
        <taxon>Isosphaeraceae</taxon>
        <taxon>Paludisphaera</taxon>
    </lineage>
</organism>
<protein>
    <submittedName>
        <fullName evidence="3">FeoA domain-containing protein</fullName>
    </submittedName>
</protein>
<dbReference type="InterPro" id="IPR008988">
    <property type="entry name" value="Transcriptional_repressor_C"/>
</dbReference>
<accession>A0ABT6F582</accession>
<evidence type="ECO:0000313" key="4">
    <source>
        <dbReference type="Proteomes" id="UP001216907"/>
    </source>
</evidence>